<keyword evidence="3" id="KW-0378">Hydrolase</keyword>
<sequence length="139" mass="14965">MLLNHRADRVLAEEGAGLELSEDPVGLFARAVVSDSEVIGLAAEGKLVGWSFGFRPVSVDETRDEGGVAHRAVRDLVLSEVSVISDGMTPCYEATSVFTRAEGDDVCFRAMEAGGVKVHDLRPKGPDPAWEERIAALRK</sequence>
<protein>
    <submittedName>
        <fullName evidence="5">HK97 family phage prohead protease</fullName>
    </submittedName>
</protein>
<name>A0A7W5GQR3_9ACTN</name>
<dbReference type="Proteomes" id="UP000530850">
    <property type="component" value="Unassembled WGS sequence"/>
</dbReference>
<evidence type="ECO:0000313" key="6">
    <source>
        <dbReference type="Proteomes" id="UP000530850"/>
    </source>
</evidence>
<gene>
    <name evidence="5" type="ORF">FHR31_001622</name>
</gene>
<dbReference type="EMBL" id="JACHYA010000005">
    <property type="protein sequence ID" value="MBB3171796.1"/>
    <property type="molecule type" value="Genomic_DNA"/>
</dbReference>
<evidence type="ECO:0000313" key="5">
    <source>
        <dbReference type="EMBL" id="MBB3171796.1"/>
    </source>
</evidence>
<dbReference type="Pfam" id="PF04586">
    <property type="entry name" value="Peptidase_S78"/>
    <property type="match status" value="1"/>
</dbReference>
<dbReference type="GO" id="GO:0008233">
    <property type="term" value="F:peptidase activity"/>
    <property type="evidence" value="ECO:0007669"/>
    <property type="project" value="UniProtKB-KW"/>
</dbReference>
<reference evidence="5 6" key="1">
    <citation type="submission" date="2020-08" db="EMBL/GenBank/DDBJ databases">
        <title>Sequencing the genomes of 1000 actinobacteria strains.</title>
        <authorList>
            <person name="Klenk H.-P."/>
        </authorList>
    </citation>
    <scope>NUCLEOTIDE SEQUENCE [LARGE SCALE GENOMIC DNA]</scope>
    <source>
        <strain evidence="5 6">DSM 22242</strain>
    </source>
</reference>
<dbReference type="InterPro" id="IPR054613">
    <property type="entry name" value="Peptidase_S78_dom"/>
</dbReference>
<proteinExistence type="predicted"/>
<evidence type="ECO:0000256" key="2">
    <source>
        <dbReference type="ARBA" id="ARBA00022670"/>
    </source>
</evidence>
<evidence type="ECO:0000259" key="4">
    <source>
        <dbReference type="Pfam" id="PF04586"/>
    </source>
</evidence>
<evidence type="ECO:0000256" key="1">
    <source>
        <dbReference type="ARBA" id="ARBA00022612"/>
    </source>
</evidence>
<dbReference type="AlphaFoldDB" id="A0A7W5GQR3"/>
<feature type="domain" description="Prohead serine protease" evidence="4">
    <location>
        <begin position="1"/>
        <end position="100"/>
    </location>
</feature>
<comment type="caution">
    <text evidence="5">The sequence shown here is derived from an EMBL/GenBank/DDBJ whole genome shotgun (WGS) entry which is preliminary data.</text>
</comment>
<dbReference type="GO" id="GO:0006508">
    <property type="term" value="P:proteolysis"/>
    <property type="evidence" value="ECO:0007669"/>
    <property type="project" value="UniProtKB-KW"/>
</dbReference>
<accession>A0A7W5GQR3</accession>
<evidence type="ECO:0000256" key="3">
    <source>
        <dbReference type="ARBA" id="ARBA00022801"/>
    </source>
</evidence>
<keyword evidence="2 5" id="KW-0645">Protease</keyword>
<keyword evidence="1" id="KW-1188">Viral release from host cell</keyword>
<organism evidence="5 6">
    <name type="scientific">Parvibacter caecicola</name>
    <dbReference type="NCBI Taxonomy" id="747645"/>
    <lineage>
        <taxon>Bacteria</taxon>
        <taxon>Bacillati</taxon>
        <taxon>Actinomycetota</taxon>
        <taxon>Coriobacteriia</taxon>
        <taxon>Coriobacteriales</taxon>
        <taxon>Coriobacteriaceae</taxon>
        <taxon>Parvibacter</taxon>
    </lineage>
</organism>